<dbReference type="CDD" id="cd05327">
    <property type="entry name" value="retinol-DH_like_SDR_c_like"/>
    <property type="match status" value="1"/>
</dbReference>
<evidence type="ECO:0000256" key="1">
    <source>
        <dbReference type="ARBA" id="ARBA00023002"/>
    </source>
</evidence>
<dbReference type="NCBIfam" id="NF004513">
    <property type="entry name" value="PRK05854.1"/>
    <property type="match status" value="1"/>
</dbReference>
<keyword evidence="3" id="KW-1185">Reference proteome</keyword>
<reference evidence="2 3" key="1">
    <citation type="journal article" date="2014" name="PLoS Genet.">
        <title>Phylogenetically driven sequencing of extremely halophilic archaea reveals strategies for static and dynamic osmo-response.</title>
        <authorList>
            <person name="Becker E.A."/>
            <person name="Seitzer P.M."/>
            <person name="Tritt A."/>
            <person name="Larsen D."/>
            <person name="Krusor M."/>
            <person name="Yao A.I."/>
            <person name="Wu D."/>
            <person name="Madern D."/>
            <person name="Eisen J.A."/>
            <person name="Darling A.E."/>
            <person name="Facciotti M.T."/>
        </authorList>
    </citation>
    <scope>NUCLEOTIDE SEQUENCE [LARGE SCALE GENOMIC DNA]</scope>
    <source>
        <strain evidence="2 3">ATCC BAA-1512</strain>
    </source>
</reference>
<dbReference type="Pfam" id="PF00106">
    <property type="entry name" value="adh_short"/>
    <property type="match status" value="1"/>
</dbReference>
<comment type="caution">
    <text evidence="2">The sequence shown here is derived from an EMBL/GenBank/DDBJ whole genome shotgun (WGS) entry which is preliminary data.</text>
</comment>
<dbReference type="InterPro" id="IPR002347">
    <property type="entry name" value="SDR_fam"/>
</dbReference>
<evidence type="ECO:0000313" key="3">
    <source>
        <dbReference type="Proteomes" id="UP000011550"/>
    </source>
</evidence>
<dbReference type="PANTHER" id="PTHR43157:SF31">
    <property type="entry name" value="PHOSPHATIDYLINOSITOL-GLYCAN BIOSYNTHESIS CLASS F PROTEIN"/>
    <property type="match status" value="1"/>
</dbReference>
<dbReference type="AlphaFoldDB" id="M0IBA8"/>
<keyword evidence="1" id="KW-0560">Oxidoreductase</keyword>
<name>M0IBA8_9EURY</name>
<proteinExistence type="predicted"/>
<dbReference type="PATRIC" id="fig|662479.7.peg.2109"/>
<dbReference type="EMBL" id="AOLN01000013">
    <property type="protein sequence ID" value="ELZ94026.1"/>
    <property type="molecule type" value="Genomic_DNA"/>
</dbReference>
<dbReference type="InterPro" id="IPR036291">
    <property type="entry name" value="NAD(P)-bd_dom_sf"/>
</dbReference>
<dbReference type="SUPFAM" id="SSF51735">
    <property type="entry name" value="NAD(P)-binding Rossmann-fold domains"/>
    <property type="match status" value="1"/>
</dbReference>
<dbReference type="GO" id="GO:0016491">
    <property type="term" value="F:oxidoreductase activity"/>
    <property type="evidence" value="ECO:0007669"/>
    <property type="project" value="UniProtKB-KW"/>
</dbReference>
<protein>
    <submittedName>
        <fullName evidence="2">Short-chain family oxidoreductase</fullName>
    </submittedName>
</protein>
<accession>M0IBA8</accession>
<gene>
    <name evidence="2" type="ORF">C440_10413</name>
</gene>
<organism evidence="2 3">
    <name type="scientific">Haloferax mucosum ATCC BAA-1512</name>
    <dbReference type="NCBI Taxonomy" id="662479"/>
    <lineage>
        <taxon>Archaea</taxon>
        <taxon>Methanobacteriati</taxon>
        <taxon>Methanobacteriota</taxon>
        <taxon>Stenosarchaea group</taxon>
        <taxon>Halobacteria</taxon>
        <taxon>Halobacteriales</taxon>
        <taxon>Haloferacaceae</taxon>
        <taxon>Haloferax</taxon>
    </lineage>
</organism>
<dbReference type="Proteomes" id="UP000011550">
    <property type="component" value="Unassembled WGS sequence"/>
</dbReference>
<sequence length="327" mass="35425">METASIVYSHRPLASVMSDWHEGDIPDLSGKTVVVTGANSGLGFEATRMFAEKGAHVVMACRSLDRGETAMQRIRAAVPAASLTLSELDLADLDSVRRFADTFTADHGALHALCNNAGVMAIPRRETEQGFEMQFGVNHLGHFALSARLFSHLRDTPGETRLVTVSSGLHERGRMDFDDLQGKQTYDEWDAYAQSKLANLLFVYELDRRLTAAGIDDVLSVGAHPGYADTNLQFRGPEASGSTARLWFSKLANAVFAQSAAKGALPLVYAATEQSVESGTYAGPQGLFGMRGTPGPEAPSTRAKDPETAKRLWTVSQELTETKFRLA</sequence>
<dbReference type="NCBIfam" id="NF004846">
    <property type="entry name" value="PRK06197.1"/>
    <property type="match status" value="1"/>
</dbReference>
<dbReference type="Gene3D" id="3.40.50.720">
    <property type="entry name" value="NAD(P)-binding Rossmann-like Domain"/>
    <property type="match status" value="1"/>
</dbReference>
<dbReference type="PRINTS" id="PR00081">
    <property type="entry name" value="GDHRDH"/>
</dbReference>
<evidence type="ECO:0000313" key="2">
    <source>
        <dbReference type="EMBL" id="ELZ94026.1"/>
    </source>
</evidence>
<dbReference type="STRING" id="662479.C440_10413"/>
<dbReference type="PANTHER" id="PTHR43157">
    <property type="entry name" value="PHOSPHATIDYLINOSITOL-GLYCAN BIOSYNTHESIS CLASS F PROTEIN-RELATED"/>
    <property type="match status" value="1"/>
</dbReference>